<evidence type="ECO:0000313" key="2">
    <source>
        <dbReference type="EMBL" id="GLS17058.1"/>
    </source>
</evidence>
<dbReference type="RefSeq" id="WP_284309890.1">
    <property type="nucleotide sequence ID" value="NZ_BSPC01000004.1"/>
</dbReference>
<keyword evidence="3" id="KW-1185">Reference proteome</keyword>
<evidence type="ECO:0008006" key="4">
    <source>
        <dbReference type="Google" id="ProtNLM"/>
    </source>
</evidence>
<comment type="caution">
    <text evidence="2">The sequence shown here is derived from an EMBL/GenBank/DDBJ whole genome shotgun (WGS) entry which is preliminary data.</text>
</comment>
<proteinExistence type="predicted"/>
<feature type="region of interest" description="Disordered" evidence="1">
    <location>
        <begin position="20"/>
        <end position="57"/>
    </location>
</feature>
<evidence type="ECO:0000256" key="1">
    <source>
        <dbReference type="SAM" id="MobiDB-lite"/>
    </source>
</evidence>
<protein>
    <recommendedName>
        <fullName evidence="4">DUF4169 family protein</fullName>
    </recommendedName>
</protein>
<sequence length="57" mass="6211">MSSPPKTEAEKRAERLAKALRANLGRRKSQARGRDAASVEEADAPKSDAKKSQEDSE</sequence>
<accession>A0ABQ6C9K1</accession>
<dbReference type="Proteomes" id="UP001156882">
    <property type="component" value="Unassembled WGS sequence"/>
</dbReference>
<gene>
    <name evidence="2" type="ORF">GCM10007874_00730</name>
</gene>
<evidence type="ECO:0000313" key="3">
    <source>
        <dbReference type="Proteomes" id="UP001156882"/>
    </source>
</evidence>
<reference evidence="3" key="1">
    <citation type="journal article" date="2019" name="Int. J. Syst. Evol. Microbiol.">
        <title>The Global Catalogue of Microorganisms (GCM) 10K type strain sequencing project: providing services to taxonomists for standard genome sequencing and annotation.</title>
        <authorList>
            <consortium name="The Broad Institute Genomics Platform"/>
            <consortium name="The Broad Institute Genome Sequencing Center for Infectious Disease"/>
            <person name="Wu L."/>
            <person name="Ma J."/>
        </authorList>
    </citation>
    <scope>NUCLEOTIDE SEQUENCE [LARGE SCALE GENOMIC DNA]</scope>
    <source>
        <strain evidence="3">NBRC 101365</strain>
    </source>
</reference>
<organism evidence="2 3">
    <name type="scientific">Labrys miyagiensis</name>
    <dbReference type="NCBI Taxonomy" id="346912"/>
    <lineage>
        <taxon>Bacteria</taxon>
        <taxon>Pseudomonadati</taxon>
        <taxon>Pseudomonadota</taxon>
        <taxon>Alphaproteobacteria</taxon>
        <taxon>Hyphomicrobiales</taxon>
        <taxon>Xanthobacteraceae</taxon>
        <taxon>Labrys</taxon>
    </lineage>
</organism>
<feature type="compositionally biased region" description="Basic and acidic residues" evidence="1">
    <location>
        <begin position="32"/>
        <end position="57"/>
    </location>
</feature>
<dbReference type="EMBL" id="BSPC01000004">
    <property type="protein sequence ID" value="GLS17058.1"/>
    <property type="molecule type" value="Genomic_DNA"/>
</dbReference>
<name>A0ABQ6C9K1_9HYPH</name>